<reference evidence="4 5" key="1">
    <citation type="submission" date="2018-06" db="EMBL/GenBank/DDBJ databases">
        <title>Comparative genomics reveals the genomic features of Rhizophagus irregularis, R. cerebriforme, R. diaphanum and Gigaspora rosea, and their symbiotic lifestyle signature.</title>
        <authorList>
            <person name="Morin E."/>
            <person name="San Clemente H."/>
            <person name="Chen E.C.H."/>
            <person name="De La Providencia I."/>
            <person name="Hainaut M."/>
            <person name="Kuo A."/>
            <person name="Kohler A."/>
            <person name="Murat C."/>
            <person name="Tang N."/>
            <person name="Roy S."/>
            <person name="Loubradou J."/>
            <person name="Henrissat B."/>
            <person name="Grigoriev I.V."/>
            <person name="Corradi N."/>
            <person name="Roux C."/>
            <person name="Martin F.M."/>
        </authorList>
    </citation>
    <scope>NUCLEOTIDE SEQUENCE [LARGE SCALE GENOMIC DNA]</scope>
    <source>
        <strain evidence="4 5">DAOM 194757</strain>
    </source>
</reference>
<dbReference type="Pfam" id="PF02298">
    <property type="entry name" value="Cu_bind_like"/>
    <property type="match status" value="1"/>
</dbReference>
<dbReference type="EMBL" id="QKWP01000318">
    <property type="protein sequence ID" value="RIB22243.1"/>
    <property type="molecule type" value="Genomic_DNA"/>
</dbReference>
<dbReference type="PANTHER" id="PTHR34883">
    <property type="entry name" value="SERINE-RICH PROTEIN, PUTATIVE-RELATED-RELATED"/>
    <property type="match status" value="1"/>
</dbReference>
<feature type="signal peptide" evidence="2">
    <location>
        <begin position="1"/>
        <end position="22"/>
    </location>
</feature>
<evidence type="ECO:0000259" key="3">
    <source>
        <dbReference type="Pfam" id="PF02298"/>
    </source>
</evidence>
<dbReference type="Gene3D" id="2.60.40.420">
    <property type="entry name" value="Cupredoxins - blue copper proteins"/>
    <property type="match status" value="1"/>
</dbReference>
<protein>
    <recommendedName>
        <fullName evidence="3">Phytocyanin domain-containing protein</fullName>
    </recommendedName>
</protein>
<feature type="region of interest" description="Disordered" evidence="1">
    <location>
        <begin position="59"/>
        <end position="94"/>
    </location>
</feature>
<evidence type="ECO:0000256" key="1">
    <source>
        <dbReference type="SAM" id="MobiDB-lite"/>
    </source>
</evidence>
<dbReference type="InterPro" id="IPR003245">
    <property type="entry name" value="Phytocyanin_dom"/>
</dbReference>
<feature type="compositionally biased region" description="Polar residues" evidence="1">
    <location>
        <begin position="71"/>
        <end position="88"/>
    </location>
</feature>
<dbReference type="InterPro" id="IPR008972">
    <property type="entry name" value="Cupredoxin"/>
</dbReference>
<feature type="chain" id="PRO_5017242022" description="Phytocyanin domain-containing protein" evidence="2">
    <location>
        <begin position="23"/>
        <end position="125"/>
    </location>
</feature>
<dbReference type="InterPro" id="IPR052953">
    <property type="entry name" value="Ser-rich/MCO-related"/>
</dbReference>
<organism evidence="4 5">
    <name type="scientific">Gigaspora rosea</name>
    <dbReference type="NCBI Taxonomy" id="44941"/>
    <lineage>
        <taxon>Eukaryota</taxon>
        <taxon>Fungi</taxon>
        <taxon>Fungi incertae sedis</taxon>
        <taxon>Mucoromycota</taxon>
        <taxon>Glomeromycotina</taxon>
        <taxon>Glomeromycetes</taxon>
        <taxon>Diversisporales</taxon>
        <taxon>Gigasporaceae</taxon>
        <taxon>Gigaspora</taxon>
    </lineage>
</organism>
<evidence type="ECO:0000256" key="2">
    <source>
        <dbReference type="SAM" id="SignalP"/>
    </source>
</evidence>
<dbReference type="OrthoDB" id="2432321at2759"/>
<comment type="caution">
    <text evidence="4">The sequence shown here is derived from an EMBL/GenBank/DDBJ whole genome shotgun (WGS) entry which is preliminary data.</text>
</comment>
<proteinExistence type="predicted"/>
<accession>A0A397VQQ3</accession>
<keyword evidence="2" id="KW-0732">Signal</keyword>
<dbReference type="SUPFAM" id="SSF49503">
    <property type="entry name" value="Cupredoxins"/>
    <property type="match status" value="1"/>
</dbReference>
<gene>
    <name evidence="4" type="ORF">C2G38_2076078</name>
</gene>
<dbReference type="Proteomes" id="UP000266673">
    <property type="component" value="Unassembled WGS sequence"/>
</dbReference>
<dbReference type="PANTHER" id="PTHR34883:SF15">
    <property type="entry name" value="EXTRACELLULAR SERINE-RICH PROTEIN"/>
    <property type="match status" value="1"/>
</dbReference>
<name>A0A397VQQ3_9GLOM</name>
<feature type="domain" description="Phytocyanin" evidence="3">
    <location>
        <begin position="42"/>
        <end position="118"/>
    </location>
</feature>
<evidence type="ECO:0000313" key="5">
    <source>
        <dbReference type="Proteomes" id="UP000266673"/>
    </source>
</evidence>
<keyword evidence="5" id="KW-1185">Reference proteome</keyword>
<evidence type="ECO:0000313" key="4">
    <source>
        <dbReference type="EMBL" id="RIB22243.1"/>
    </source>
</evidence>
<sequence length="125" mass="13628">MPRLNFKLLTILLVTFATIISAELFIVHVGKNGDFIYDPQKTTGLKIGDVVQFVWDSGPHSVTPSDGPDGSCTQSTAIPEIQSPTSDPGHNVTFEIKEDTPSKVFYFCSVSDHCDEGMHGSLERA</sequence>
<dbReference type="GO" id="GO:0009055">
    <property type="term" value="F:electron transfer activity"/>
    <property type="evidence" value="ECO:0007669"/>
    <property type="project" value="InterPro"/>
</dbReference>
<dbReference type="AlphaFoldDB" id="A0A397VQQ3"/>